<evidence type="ECO:0000256" key="3">
    <source>
        <dbReference type="ARBA" id="ARBA00023163"/>
    </source>
</evidence>
<dbReference type="CDD" id="cd07377">
    <property type="entry name" value="WHTH_GntR"/>
    <property type="match status" value="1"/>
</dbReference>
<dbReference type="GO" id="GO:0003700">
    <property type="term" value="F:DNA-binding transcription factor activity"/>
    <property type="evidence" value="ECO:0007669"/>
    <property type="project" value="InterPro"/>
</dbReference>
<dbReference type="Pfam" id="PF07729">
    <property type="entry name" value="FCD"/>
    <property type="match status" value="1"/>
</dbReference>
<evidence type="ECO:0000256" key="2">
    <source>
        <dbReference type="ARBA" id="ARBA00023125"/>
    </source>
</evidence>
<dbReference type="InterPro" id="IPR036390">
    <property type="entry name" value="WH_DNA-bd_sf"/>
</dbReference>
<evidence type="ECO:0000313" key="6">
    <source>
        <dbReference type="Proteomes" id="UP000460221"/>
    </source>
</evidence>
<evidence type="ECO:0000259" key="4">
    <source>
        <dbReference type="PROSITE" id="PS50949"/>
    </source>
</evidence>
<dbReference type="InterPro" id="IPR036388">
    <property type="entry name" value="WH-like_DNA-bd_sf"/>
</dbReference>
<sequence>MTGPATARPELHSLPDRPSLRQSALADLRGGIVSGRLRPGVLYSAPQLAEQLGVSATPVREAMLELAREGLVEAVRNKGFRIREIDDAELDEITQLRELIEVPAVGLVATGDRRAEAEQLRDLAEQIVVTAGEGDLTGYVESDRDFHLGLLELAGNRLLTRTVGELRARSRLYGLETLVGTAALLDSAREHHELLDLVLAGDRTGAEDLMRRHLRHVRGSWATGRQHD</sequence>
<proteinExistence type="predicted"/>
<reference evidence="5 6" key="1">
    <citation type="submission" date="2019-11" db="EMBL/GenBank/DDBJ databases">
        <authorList>
            <person name="Jiang L.-Q."/>
        </authorList>
    </citation>
    <scope>NUCLEOTIDE SEQUENCE [LARGE SCALE GENOMIC DNA]</scope>
    <source>
        <strain evidence="5 6">YIM 132087</strain>
    </source>
</reference>
<dbReference type="EMBL" id="WLYK01000006">
    <property type="protein sequence ID" value="MTD15529.1"/>
    <property type="molecule type" value="Genomic_DNA"/>
</dbReference>
<organism evidence="5 6">
    <name type="scientific">Nakamurella alba</name>
    <dbReference type="NCBI Taxonomy" id="2665158"/>
    <lineage>
        <taxon>Bacteria</taxon>
        <taxon>Bacillati</taxon>
        <taxon>Actinomycetota</taxon>
        <taxon>Actinomycetes</taxon>
        <taxon>Nakamurellales</taxon>
        <taxon>Nakamurellaceae</taxon>
        <taxon>Nakamurella</taxon>
    </lineage>
</organism>
<protein>
    <submittedName>
        <fullName evidence="5">FCD domain-containing protein</fullName>
    </submittedName>
</protein>
<keyword evidence="1" id="KW-0805">Transcription regulation</keyword>
<dbReference type="Proteomes" id="UP000460221">
    <property type="component" value="Unassembled WGS sequence"/>
</dbReference>
<feature type="domain" description="HTH gntR-type" evidence="4">
    <location>
        <begin position="18"/>
        <end position="85"/>
    </location>
</feature>
<evidence type="ECO:0000313" key="5">
    <source>
        <dbReference type="EMBL" id="MTD15529.1"/>
    </source>
</evidence>
<dbReference type="SUPFAM" id="SSF48008">
    <property type="entry name" value="GntR ligand-binding domain-like"/>
    <property type="match status" value="1"/>
</dbReference>
<dbReference type="Gene3D" id="1.10.10.10">
    <property type="entry name" value="Winged helix-like DNA-binding domain superfamily/Winged helix DNA-binding domain"/>
    <property type="match status" value="1"/>
</dbReference>
<comment type="caution">
    <text evidence="5">The sequence shown here is derived from an EMBL/GenBank/DDBJ whole genome shotgun (WGS) entry which is preliminary data.</text>
</comment>
<dbReference type="InterPro" id="IPR008920">
    <property type="entry name" value="TF_FadR/GntR_C"/>
</dbReference>
<keyword evidence="6" id="KW-1185">Reference proteome</keyword>
<dbReference type="RefSeq" id="WP_154769516.1">
    <property type="nucleotide sequence ID" value="NZ_WLYK01000006.1"/>
</dbReference>
<dbReference type="InterPro" id="IPR000524">
    <property type="entry name" value="Tscrpt_reg_HTH_GntR"/>
</dbReference>
<dbReference type="GO" id="GO:0003677">
    <property type="term" value="F:DNA binding"/>
    <property type="evidence" value="ECO:0007669"/>
    <property type="project" value="UniProtKB-KW"/>
</dbReference>
<keyword evidence="2" id="KW-0238">DNA-binding</keyword>
<keyword evidence="3" id="KW-0804">Transcription</keyword>
<dbReference type="AlphaFoldDB" id="A0A7K1FQ97"/>
<dbReference type="SUPFAM" id="SSF46785">
    <property type="entry name" value="Winged helix' DNA-binding domain"/>
    <property type="match status" value="1"/>
</dbReference>
<accession>A0A7K1FQ97</accession>
<dbReference type="SMART" id="SM00345">
    <property type="entry name" value="HTH_GNTR"/>
    <property type="match status" value="1"/>
</dbReference>
<dbReference type="SMART" id="SM00895">
    <property type="entry name" value="FCD"/>
    <property type="match status" value="1"/>
</dbReference>
<name>A0A7K1FQ97_9ACTN</name>
<gene>
    <name evidence="5" type="ORF">GIS00_16470</name>
</gene>
<evidence type="ECO:0000256" key="1">
    <source>
        <dbReference type="ARBA" id="ARBA00023015"/>
    </source>
</evidence>
<dbReference type="PANTHER" id="PTHR43537">
    <property type="entry name" value="TRANSCRIPTIONAL REGULATOR, GNTR FAMILY"/>
    <property type="match status" value="1"/>
</dbReference>
<dbReference type="PROSITE" id="PS50949">
    <property type="entry name" value="HTH_GNTR"/>
    <property type="match status" value="1"/>
</dbReference>
<dbReference type="Gene3D" id="1.20.120.530">
    <property type="entry name" value="GntR ligand-binding domain-like"/>
    <property type="match status" value="1"/>
</dbReference>
<dbReference type="PANTHER" id="PTHR43537:SF45">
    <property type="entry name" value="GNTR FAMILY REGULATORY PROTEIN"/>
    <property type="match status" value="1"/>
</dbReference>
<dbReference type="Pfam" id="PF00392">
    <property type="entry name" value="GntR"/>
    <property type="match status" value="1"/>
</dbReference>
<dbReference type="InterPro" id="IPR011711">
    <property type="entry name" value="GntR_C"/>
</dbReference>